<proteinExistence type="predicted"/>
<gene>
    <name evidence="2" type="ORF">SAMN04515671_4309</name>
</gene>
<keyword evidence="3" id="KW-1185">Reference proteome</keyword>
<sequence length="52" mass="5309">MIVLVVVAAVVGAGSAMAVARVTGWGKQTTVDRFVSNTSSITGNRPTSRVCS</sequence>
<name>A0A1H0SVD3_9ACTN</name>
<dbReference type="EMBL" id="LT629710">
    <property type="protein sequence ID" value="SDP45569.1"/>
    <property type="molecule type" value="Genomic_DNA"/>
</dbReference>
<feature type="signal peptide" evidence="1">
    <location>
        <begin position="1"/>
        <end position="18"/>
    </location>
</feature>
<organism evidence="2 3">
    <name type="scientific">Nakamurella panacisegetis</name>
    <dbReference type="NCBI Taxonomy" id="1090615"/>
    <lineage>
        <taxon>Bacteria</taxon>
        <taxon>Bacillati</taxon>
        <taxon>Actinomycetota</taxon>
        <taxon>Actinomycetes</taxon>
        <taxon>Nakamurellales</taxon>
        <taxon>Nakamurellaceae</taxon>
        <taxon>Nakamurella</taxon>
    </lineage>
</organism>
<feature type="chain" id="PRO_5009251578" evidence="1">
    <location>
        <begin position="19"/>
        <end position="52"/>
    </location>
</feature>
<accession>A0A1H0SVD3</accession>
<reference evidence="2 3" key="1">
    <citation type="submission" date="2016-10" db="EMBL/GenBank/DDBJ databases">
        <authorList>
            <person name="de Groot N.N."/>
        </authorList>
    </citation>
    <scope>NUCLEOTIDE SEQUENCE [LARGE SCALE GENOMIC DNA]</scope>
    <source>
        <strain evidence="3">P4-7,KCTC 19426,CECT 7604</strain>
    </source>
</reference>
<evidence type="ECO:0000313" key="2">
    <source>
        <dbReference type="EMBL" id="SDP45569.1"/>
    </source>
</evidence>
<dbReference type="AlphaFoldDB" id="A0A1H0SVD3"/>
<protein>
    <submittedName>
        <fullName evidence="2">Uncharacterized protein</fullName>
    </submittedName>
</protein>
<evidence type="ECO:0000256" key="1">
    <source>
        <dbReference type="SAM" id="SignalP"/>
    </source>
</evidence>
<keyword evidence="1" id="KW-0732">Signal</keyword>
<evidence type="ECO:0000313" key="3">
    <source>
        <dbReference type="Proteomes" id="UP000198741"/>
    </source>
</evidence>
<dbReference type="Proteomes" id="UP000198741">
    <property type="component" value="Chromosome I"/>
</dbReference>